<evidence type="ECO:0000256" key="4">
    <source>
        <dbReference type="ARBA" id="ARBA00010044"/>
    </source>
</evidence>
<dbReference type="EMBL" id="KN837118">
    <property type="protein sequence ID" value="KIJ44331.1"/>
    <property type="molecule type" value="Genomic_DNA"/>
</dbReference>
<keyword evidence="11" id="KW-0067">ATP-binding</keyword>
<dbReference type="Proteomes" id="UP000054279">
    <property type="component" value="Unassembled WGS sequence"/>
</dbReference>
<evidence type="ECO:0000256" key="12">
    <source>
        <dbReference type="ARBA" id="ARBA00023049"/>
    </source>
</evidence>
<comment type="similarity">
    <text evidence="5">In the N-terminal section; belongs to the AAA ATPase family.</text>
</comment>
<sequence>MQAITPSQQASRILGSSGRLLHTASRHVYAVAALNRCASRRLVHTPAKRGTPSDIVAHSAVAASLRAHNATPATHPFNPPSSHPNLAPLIGSHPGSRSLHTLSRLPKFWEDHGVSTAPAGSSRRLLSLFRSNALPDPQALAQIHLLETAANASPNYVPAQLAYFQALIESGHPKTLQRLINRWERTLEFDQANPLIRSDEAFQLYLTALIRSDSHASIDHATRRRDQVLATTSVAAQQTQAPAVDPLAAPAPEQPPVTAQTPAAPSTPLTSSQQVAQTVLATTRPNTPPSKSLSSFVSGLWGGNKVKAISAGGSATLRGATGGGRDDPIYVTLSEPKGSLFYRIIRLVLTMALLGFFAMIVTAVLIENTGLMKAGPKSTTQFEPVEGKTVTFDDVHGVDEAKEELKEIVQFLKDPESFATLGGRLPKGVLLTGPPGTGKTMLARAVAGEAGVPFLFASGSEFDEMFVGVGAKRIRELFATARSKQPAIIFIDELDAIGSKRNPKDQHYMKQTLNQLLVELDGFQQSEGVIIIAATNFPQTLDPALVRPGRFDRKITVPLPDVKGRVQILKHHMKNVTTAEDIDVTILARGTPGFSGADLQNMVNQAAIKASRDGSRVVLPRHFEWAKDRIIMGAEKRSMYIPPDAKKLTAYHEGGHALVAMYTPGAMPLHKVTCMPRGGTLGHTALLPEDDSYSVSFKEYLAQMDVCMGGRVAEEIAYGPENVTSGCHSDLSKATDVATRMVRYFGYSDKLGPVYYDEDNHAISPSKRTEIDSEVKALVNAAQDRAKNLLIEKRGELDLLADALVEHETLDLEEVKKVIKGEKIRVNEKLEEA</sequence>
<dbReference type="Pfam" id="PF17862">
    <property type="entry name" value="AAA_lid_3"/>
    <property type="match status" value="1"/>
</dbReference>
<feature type="transmembrane region" description="Helical" evidence="16">
    <location>
        <begin position="344"/>
        <end position="366"/>
    </location>
</feature>
<dbReference type="Pfam" id="PF00004">
    <property type="entry name" value="AAA"/>
    <property type="match status" value="1"/>
</dbReference>
<keyword evidence="6" id="KW-0645">Protease</keyword>
<dbReference type="GO" id="GO:0016887">
    <property type="term" value="F:ATP hydrolysis activity"/>
    <property type="evidence" value="ECO:0007669"/>
    <property type="project" value="InterPro"/>
</dbReference>
<dbReference type="InterPro" id="IPR000642">
    <property type="entry name" value="Peptidase_M41"/>
</dbReference>
<dbReference type="Pfam" id="PF01434">
    <property type="entry name" value="Peptidase_M41"/>
    <property type="match status" value="1"/>
</dbReference>
<keyword evidence="12" id="KW-0482">Metalloprotease</keyword>
<evidence type="ECO:0000256" key="7">
    <source>
        <dbReference type="ARBA" id="ARBA00022723"/>
    </source>
</evidence>
<dbReference type="GO" id="GO:0005524">
    <property type="term" value="F:ATP binding"/>
    <property type="evidence" value="ECO:0007669"/>
    <property type="project" value="UniProtKB-KW"/>
</dbReference>
<dbReference type="SUPFAM" id="SSF140990">
    <property type="entry name" value="FtsH protease domain-like"/>
    <property type="match status" value="1"/>
</dbReference>
<evidence type="ECO:0000259" key="17">
    <source>
        <dbReference type="SMART" id="SM00382"/>
    </source>
</evidence>
<name>A0A0C9W0A8_SPHS4</name>
<evidence type="ECO:0000256" key="3">
    <source>
        <dbReference type="ARBA" id="ARBA00004370"/>
    </source>
</evidence>
<feature type="region of interest" description="Disordered" evidence="15">
    <location>
        <begin position="237"/>
        <end position="272"/>
    </location>
</feature>
<dbReference type="GO" id="GO:0004222">
    <property type="term" value="F:metalloendopeptidase activity"/>
    <property type="evidence" value="ECO:0007669"/>
    <property type="project" value="InterPro"/>
</dbReference>
<dbReference type="PROSITE" id="PS00674">
    <property type="entry name" value="AAA"/>
    <property type="match status" value="1"/>
</dbReference>
<keyword evidence="13" id="KW-0496">Mitochondrion</keyword>
<evidence type="ECO:0000256" key="10">
    <source>
        <dbReference type="ARBA" id="ARBA00022833"/>
    </source>
</evidence>
<evidence type="ECO:0000256" key="15">
    <source>
        <dbReference type="SAM" id="MobiDB-lite"/>
    </source>
</evidence>
<proteinExistence type="inferred from homology"/>
<evidence type="ECO:0000256" key="1">
    <source>
        <dbReference type="ARBA" id="ARBA00001947"/>
    </source>
</evidence>
<dbReference type="Gene3D" id="1.10.8.60">
    <property type="match status" value="1"/>
</dbReference>
<dbReference type="PANTHER" id="PTHR23076">
    <property type="entry name" value="METALLOPROTEASE M41 FTSH"/>
    <property type="match status" value="1"/>
</dbReference>
<evidence type="ECO:0000256" key="6">
    <source>
        <dbReference type="ARBA" id="ARBA00022670"/>
    </source>
</evidence>
<keyword evidence="19" id="KW-1185">Reference proteome</keyword>
<evidence type="ECO:0000256" key="16">
    <source>
        <dbReference type="SAM" id="Phobius"/>
    </source>
</evidence>
<dbReference type="GO" id="GO:0005743">
    <property type="term" value="C:mitochondrial inner membrane"/>
    <property type="evidence" value="ECO:0007669"/>
    <property type="project" value="TreeGrafter"/>
</dbReference>
<evidence type="ECO:0000256" key="13">
    <source>
        <dbReference type="ARBA" id="ARBA00023128"/>
    </source>
</evidence>
<evidence type="ECO:0000256" key="8">
    <source>
        <dbReference type="ARBA" id="ARBA00022741"/>
    </source>
</evidence>
<keyword evidence="16" id="KW-1133">Transmembrane helix</keyword>
<dbReference type="GO" id="GO:0007005">
    <property type="term" value="P:mitochondrion organization"/>
    <property type="evidence" value="ECO:0007669"/>
    <property type="project" value="TreeGrafter"/>
</dbReference>
<keyword evidence="16" id="KW-0812">Transmembrane</keyword>
<comment type="similarity">
    <text evidence="4">In the C-terminal section; belongs to the peptidase M41 family.</text>
</comment>
<dbReference type="CDD" id="cd19501">
    <property type="entry name" value="RecA-like_FtsH"/>
    <property type="match status" value="1"/>
</dbReference>
<comment type="cofactor">
    <cofactor evidence="1">
        <name>Zn(2+)</name>
        <dbReference type="ChEBI" id="CHEBI:29105"/>
    </cofactor>
</comment>
<dbReference type="OrthoDB" id="1413014at2759"/>
<comment type="subcellular location">
    <subcellularLocation>
        <location evidence="3">Membrane</location>
    </subcellularLocation>
    <subcellularLocation>
        <location evidence="2">Mitochondrion</location>
    </subcellularLocation>
</comment>
<evidence type="ECO:0000313" key="19">
    <source>
        <dbReference type="Proteomes" id="UP000054279"/>
    </source>
</evidence>
<dbReference type="GO" id="GO:0046872">
    <property type="term" value="F:metal ion binding"/>
    <property type="evidence" value="ECO:0007669"/>
    <property type="project" value="UniProtKB-KW"/>
</dbReference>
<dbReference type="InterPro" id="IPR005936">
    <property type="entry name" value="FtsH"/>
</dbReference>
<keyword evidence="10" id="KW-0862">Zinc</keyword>
<dbReference type="InterPro" id="IPR037219">
    <property type="entry name" value="Peptidase_M41-like"/>
</dbReference>
<protein>
    <recommendedName>
        <fullName evidence="17">AAA+ ATPase domain-containing protein</fullName>
    </recommendedName>
</protein>
<evidence type="ECO:0000256" key="5">
    <source>
        <dbReference type="ARBA" id="ARBA00010550"/>
    </source>
</evidence>
<evidence type="ECO:0000313" key="18">
    <source>
        <dbReference type="EMBL" id="KIJ44331.1"/>
    </source>
</evidence>
<dbReference type="InterPro" id="IPR003593">
    <property type="entry name" value="AAA+_ATPase"/>
</dbReference>
<feature type="domain" description="AAA+ ATPase" evidence="17">
    <location>
        <begin position="425"/>
        <end position="561"/>
    </location>
</feature>
<dbReference type="FunFam" id="1.20.58.760:FF:000002">
    <property type="entry name" value="ATP-dependent zinc metalloprotease FtsH"/>
    <property type="match status" value="1"/>
</dbReference>
<gene>
    <name evidence="18" type="ORF">M422DRAFT_30476</name>
</gene>
<keyword evidence="8" id="KW-0547">Nucleotide-binding</keyword>
<dbReference type="InterPro" id="IPR003960">
    <property type="entry name" value="ATPase_AAA_CS"/>
</dbReference>
<dbReference type="GO" id="GO:0004176">
    <property type="term" value="F:ATP-dependent peptidase activity"/>
    <property type="evidence" value="ECO:0007669"/>
    <property type="project" value="InterPro"/>
</dbReference>
<dbReference type="FunFam" id="1.10.8.60:FF:000001">
    <property type="entry name" value="ATP-dependent zinc metalloprotease FtsH"/>
    <property type="match status" value="1"/>
</dbReference>
<dbReference type="SMART" id="SM00382">
    <property type="entry name" value="AAA"/>
    <property type="match status" value="1"/>
</dbReference>
<evidence type="ECO:0000256" key="2">
    <source>
        <dbReference type="ARBA" id="ARBA00004173"/>
    </source>
</evidence>
<dbReference type="InterPro" id="IPR003959">
    <property type="entry name" value="ATPase_AAA_core"/>
</dbReference>
<dbReference type="Gene3D" id="1.20.58.760">
    <property type="entry name" value="Peptidase M41"/>
    <property type="match status" value="1"/>
</dbReference>
<evidence type="ECO:0000256" key="14">
    <source>
        <dbReference type="ARBA" id="ARBA00023136"/>
    </source>
</evidence>
<dbReference type="InterPro" id="IPR041569">
    <property type="entry name" value="AAA_lid_3"/>
</dbReference>
<dbReference type="AlphaFoldDB" id="A0A0C9W0A8"/>
<dbReference type="PANTHER" id="PTHR23076:SF97">
    <property type="entry name" value="ATP-DEPENDENT ZINC METALLOPROTEASE YME1L1"/>
    <property type="match status" value="1"/>
</dbReference>
<dbReference type="GO" id="GO:0141164">
    <property type="term" value="P:mitochondrial protein quality control"/>
    <property type="evidence" value="ECO:0007669"/>
    <property type="project" value="UniProtKB-ARBA"/>
</dbReference>
<dbReference type="Gene3D" id="3.40.50.300">
    <property type="entry name" value="P-loop containing nucleotide triphosphate hydrolases"/>
    <property type="match status" value="1"/>
</dbReference>
<keyword evidence="9" id="KW-0378">Hydrolase</keyword>
<dbReference type="NCBIfam" id="TIGR01241">
    <property type="entry name" value="FtsH_fam"/>
    <property type="match status" value="1"/>
</dbReference>
<dbReference type="HAMAP" id="MF_01458">
    <property type="entry name" value="FtsH"/>
    <property type="match status" value="1"/>
</dbReference>
<keyword evidence="14 16" id="KW-0472">Membrane</keyword>
<dbReference type="SUPFAM" id="SSF52540">
    <property type="entry name" value="P-loop containing nucleoside triphosphate hydrolases"/>
    <property type="match status" value="1"/>
</dbReference>
<accession>A0A0C9W0A8</accession>
<dbReference type="HOGENOM" id="CLU_000688_9_2_1"/>
<reference evidence="18 19" key="1">
    <citation type="submission" date="2014-06" db="EMBL/GenBank/DDBJ databases">
        <title>Evolutionary Origins and Diversification of the Mycorrhizal Mutualists.</title>
        <authorList>
            <consortium name="DOE Joint Genome Institute"/>
            <consortium name="Mycorrhizal Genomics Consortium"/>
            <person name="Kohler A."/>
            <person name="Kuo A."/>
            <person name="Nagy L.G."/>
            <person name="Floudas D."/>
            <person name="Copeland A."/>
            <person name="Barry K.W."/>
            <person name="Cichocki N."/>
            <person name="Veneault-Fourrey C."/>
            <person name="LaButti K."/>
            <person name="Lindquist E.A."/>
            <person name="Lipzen A."/>
            <person name="Lundell T."/>
            <person name="Morin E."/>
            <person name="Murat C."/>
            <person name="Riley R."/>
            <person name="Ohm R."/>
            <person name="Sun H."/>
            <person name="Tunlid A."/>
            <person name="Henrissat B."/>
            <person name="Grigoriev I.V."/>
            <person name="Hibbett D.S."/>
            <person name="Martin F."/>
        </authorList>
    </citation>
    <scope>NUCLEOTIDE SEQUENCE [LARGE SCALE GENOMIC DNA]</scope>
    <source>
        <strain evidence="18 19">SS14</strain>
    </source>
</reference>
<keyword evidence="7" id="KW-0479">Metal-binding</keyword>
<organism evidence="18 19">
    <name type="scientific">Sphaerobolus stellatus (strain SS14)</name>
    <dbReference type="NCBI Taxonomy" id="990650"/>
    <lineage>
        <taxon>Eukaryota</taxon>
        <taxon>Fungi</taxon>
        <taxon>Dikarya</taxon>
        <taxon>Basidiomycota</taxon>
        <taxon>Agaricomycotina</taxon>
        <taxon>Agaricomycetes</taxon>
        <taxon>Phallomycetidae</taxon>
        <taxon>Geastrales</taxon>
        <taxon>Sphaerobolaceae</taxon>
        <taxon>Sphaerobolus</taxon>
    </lineage>
</organism>
<dbReference type="InterPro" id="IPR027417">
    <property type="entry name" value="P-loop_NTPase"/>
</dbReference>
<evidence type="ECO:0000256" key="11">
    <source>
        <dbReference type="ARBA" id="ARBA00022840"/>
    </source>
</evidence>
<evidence type="ECO:0000256" key="9">
    <source>
        <dbReference type="ARBA" id="ARBA00022801"/>
    </source>
</evidence>
<dbReference type="FunFam" id="3.40.50.300:FF:000175">
    <property type="entry name" value="ATP-dependent zinc metalloprotease FTSH 4"/>
    <property type="match status" value="1"/>
</dbReference>